<reference evidence="1 2" key="1">
    <citation type="submission" date="2021-07" db="EMBL/GenBank/DDBJ databases">
        <title>Paraburkholderia edwinii protects Aspergillus sp. from phenazines by acting as a toxin sponge.</title>
        <authorList>
            <person name="Dahlstrom K.M."/>
            <person name="Newman D.K."/>
        </authorList>
    </citation>
    <scope>NUCLEOTIDE SEQUENCE [LARGE SCALE GENOMIC DNA]</scope>
    <source>
        <strain evidence="1 2">Pe01</strain>
    </source>
</reference>
<keyword evidence="2" id="KW-1185">Reference proteome</keyword>
<gene>
    <name evidence="1" type="ORF">KZJ38_01020</name>
</gene>
<protein>
    <submittedName>
        <fullName evidence="1">Uncharacterized protein</fullName>
    </submittedName>
</protein>
<evidence type="ECO:0000313" key="1">
    <source>
        <dbReference type="EMBL" id="QYD69014.1"/>
    </source>
</evidence>
<accession>A0ABX8UJ63</accession>
<proteinExistence type="predicted"/>
<sequence length="198" mass="21654">MHRSIDRTVFVPTAIQDGGSLNNQASHMTKLTGSFSREHAFDLNVEQNSQSTLHVALRAWGFNEREMQSWLDGLPSLDGMLTWTIARDRVAESAALVVHVVRPSPRAHDAFCWNCVGANHAMVCALEGTRPEIVLFAGEATQLPHRRAGFWSVAGDLPAHTALHALAYMIGASAGNDVEGQFGMRRDLLAIIAQRLDA</sequence>
<evidence type="ECO:0000313" key="2">
    <source>
        <dbReference type="Proteomes" id="UP000826462"/>
    </source>
</evidence>
<dbReference type="Proteomes" id="UP000826462">
    <property type="component" value="Chromosome 1"/>
</dbReference>
<organism evidence="1 2">
    <name type="scientific">Paraburkholderia edwinii</name>
    <dbReference type="NCBI Taxonomy" id="2861782"/>
    <lineage>
        <taxon>Bacteria</taxon>
        <taxon>Pseudomonadati</taxon>
        <taxon>Pseudomonadota</taxon>
        <taxon>Betaproteobacteria</taxon>
        <taxon>Burkholderiales</taxon>
        <taxon>Burkholderiaceae</taxon>
        <taxon>Paraburkholderia</taxon>
    </lineage>
</organism>
<name>A0ABX8UJ63_9BURK</name>
<dbReference type="EMBL" id="CP080095">
    <property type="protein sequence ID" value="QYD69014.1"/>
    <property type="molecule type" value="Genomic_DNA"/>
</dbReference>
<dbReference type="RefSeq" id="WP_219798389.1">
    <property type="nucleotide sequence ID" value="NZ_CP080095.1"/>
</dbReference>